<dbReference type="Proteomes" id="UP001628179">
    <property type="component" value="Unassembled WGS sequence"/>
</dbReference>
<keyword evidence="3" id="KW-1185">Reference proteome</keyword>
<dbReference type="RefSeq" id="XP_070918859.1">
    <property type="nucleotide sequence ID" value="XM_071062758.1"/>
</dbReference>
<accession>A0ABQ0GH99</accession>
<evidence type="ECO:0008006" key="4">
    <source>
        <dbReference type="Google" id="ProtNLM"/>
    </source>
</evidence>
<feature type="chain" id="PRO_5045157537" description="AA1-like domain-containing protein" evidence="1">
    <location>
        <begin position="20"/>
        <end position="213"/>
    </location>
</feature>
<keyword evidence="1" id="KW-0732">Signal</keyword>
<proteinExistence type="predicted"/>
<gene>
    <name evidence="2" type="ORF">MFIFM68171_07338</name>
</gene>
<protein>
    <recommendedName>
        <fullName evidence="4">AA1-like domain-containing protein</fullName>
    </recommendedName>
</protein>
<name>A0ABQ0GH99_9PEZI</name>
<sequence>MFTSIPYVLLALFPFLILAQVPDALQDVPDRRRRELSACSNRSIDNFSWTINDFEYQKSYLALSPSDPGSESAQISFTLLNPASGGVSECNATTPTGAFNASASLFCRTHVVNGYHGRVRFFVVDSDQLRIYENWMCIEGTRFGGSILFYGSATVNLTDGLACTATSSITGSWKPGDIYTERHTSCKASELIVKPTSLGAISANDALQTMIVG</sequence>
<feature type="signal peptide" evidence="1">
    <location>
        <begin position="1"/>
        <end position="19"/>
    </location>
</feature>
<evidence type="ECO:0000313" key="2">
    <source>
        <dbReference type="EMBL" id="GAB1317128.1"/>
    </source>
</evidence>
<comment type="caution">
    <text evidence="2">The sequence shown here is derived from an EMBL/GenBank/DDBJ whole genome shotgun (WGS) entry which is preliminary data.</text>
</comment>
<dbReference type="GeneID" id="98178081"/>
<evidence type="ECO:0000313" key="3">
    <source>
        <dbReference type="Proteomes" id="UP001628179"/>
    </source>
</evidence>
<reference evidence="2 3" key="1">
    <citation type="submission" date="2024-09" db="EMBL/GenBank/DDBJ databases">
        <title>Itraconazole resistance in Madurella fahalii resulting from another homologue of gene encoding cytochrome P450 14-alpha sterol demethylase (CYP51).</title>
        <authorList>
            <person name="Yoshioka I."/>
            <person name="Fahal A.H."/>
            <person name="Kaneko S."/>
            <person name="Yaguchi T."/>
        </authorList>
    </citation>
    <scope>NUCLEOTIDE SEQUENCE [LARGE SCALE GENOMIC DNA]</scope>
    <source>
        <strain evidence="2 3">IFM 68171</strain>
    </source>
</reference>
<dbReference type="EMBL" id="BAAFSV010000004">
    <property type="protein sequence ID" value="GAB1317128.1"/>
    <property type="molecule type" value="Genomic_DNA"/>
</dbReference>
<organism evidence="2 3">
    <name type="scientific">Madurella fahalii</name>
    <dbReference type="NCBI Taxonomy" id="1157608"/>
    <lineage>
        <taxon>Eukaryota</taxon>
        <taxon>Fungi</taxon>
        <taxon>Dikarya</taxon>
        <taxon>Ascomycota</taxon>
        <taxon>Pezizomycotina</taxon>
        <taxon>Sordariomycetes</taxon>
        <taxon>Sordariomycetidae</taxon>
        <taxon>Sordariales</taxon>
        <taxon>Sordariales incertae sedis</taxon>
        <taxon>Madurella</taxon>
    </lineage>
</organism>
<evidence type="ECO:0000256" key="1">
    <source>
        <dbReference type="SAM" id="SignalP"/>
    </source>
</evidence>